<keyword evidence="2" id="KW-1185">Reference proteome</keyword>
<evidence type="ECO:0000313" key="1">
    <source>
        <dbReference type="EMBL" id="MEK0083638.1"/>
    </source>
</evidence>
<organism evidence="1 2">
    <name type="scientific">Benzoatithermus flavus</name>
    <dbReference type="NCBI Taxonomy" id="3108223"/>
    <lineage>
        <taxon>Bacteria</taxon>
        <taxon>Pseudomonadati</taxon>
        <taxon>Pseudomonadota</taxon>
        <taxon>Alphaproteobacteria</taxon>
        <taxon>Geminicoccales</taxon>
        <taxon>Geminicoccaceae</taxon>
        <taxon>Benzoatithermus</taxon>
    </lineage>
</organism>
<proteinExistence type="predicted"/>
<evidence type="ECO:0000313" key="2">
    <source>
        <dbReference type="Proteomes" id="UP001375743"/>
    </source>
</evidence>
<protein>
    <submittedName>
        <fullName evidence="1">Uncharacterized protein</fullName>
    </submittedName>
</protein>
<reference evidence="1 2" key="1">
    <citation type="submission" date="2024-01" db="EMBL/GenBank/DDBJ databases">
        <title>Multi-omics insights into the function and evolution of sodium benzoate biodegradation pathways in Benzoatithermus flavus gen. nov., sp. nov. from hot spring.</title>
        <authorList>
            <person name="Hu C.-J."/>
            <person name="Li W.-J."/>
        </authorList>
    </citation>
    <scope>NUCLEOTIDE SEQUENCE [LARGE SCALE GENOMIC DNA]</scope>
    <source>
        <strain evidence="1 2">SYSU G07066</strain>
    </source>
</reference>
<sequence length="93" mass="10891">MIRTKITAKGVFREEPLTLPPVADENVSLDLPGKRTFEILERLDQIRNDRTVMGHMLQRHDAAHGFLRDLDRNYEKVRLKIQQIEKRLEKAGL</sequence>
<gene>
    <name evidence="1" type="ORF">U1T56_10780</name>
</gene>
<accession>A0ABU8XR40</accession>
<dbReference type="Proteomes" id="UP001375743">
    <property type="component" value="Unassembled WGS sequence"/>
</dbReference>
<dbReference type="EMBL" id="JBBLZC010000009">
    <property type="protein sequence ID" value="MEK0083638.1"/>
    <property type="molecule type" value="Genomic_DNA"/>
</dbReference>
<dbReference type="RefSeq" id="WP_418159488.1">
    <property type="nucleotide sequence ID" value="NZ_JBBLZC010000009.1"/>
</dbReference>
<comment type="caution">
    <text evidence="1">The sequence shown here is derived from an EMBL/GenBank/DDBJ whole genome shotgun (WGS) entry which is preliminary data.</text>
</comment>
<name>A0ABU8XR40_9PROT</name>